<gene>
    <name evidence="6" type="ORF">F9817_13985</name>
</gene>
<keyword evidence="3" id="KW-0238">DNA-binding</keyword>
<dbReference type="Gene3D" id="3.40.190.290">
    <property type="match status" value="1"/>
</dbReference>
<keyword evidence="2" id="KW-0805">Transcription regulation</keyword>
<dbReference type="Proteomes" id="UP000462621">
    <property type="component" value="Unassembled WGS sequence"/>
</dbReference>
<feature type="domain" description="HTH lysR-type" evidence="5">
    <location>
        <begin position="1"/>
        <end position="59"/>
    </location>
</feature>
<dbReference type="Pfam" id="PF03466">
    <property type="entry name" value="LysR_substrate"/>
    <property type="match status" value="1"/>
</dbReference>
<dbReference type="PANTHER" id="PTHR30537">
    <property type="entry name" value="HTH-TYPE TRANSCRIPTIONAL REGULATOR"/>
    <property type="match status" value="1"/>
</dbReference>
<evidence type="ECO:0000313" key="6">
    <source>
        <dbReference type="EMBL" id="MZI94302.1"/>
    </source>
</evidence>
<organism evidence="6 7">
    <name type="scientific">Vibrio eleionomae</name>
    <dbReference type="NCBI Taxonomy" id="2653505"/>
    <lineage>
        <taxon>Bacteria</taxon>
        <taxon>Pseudomonadati</taxon>
        <taxon>Pseudomonadota</taxon>
        <taxon>Gammaproteobacteria</taxon>
        <taxon>Vibrionales</taxon>
        <taxon>Vibrionaceae</taxon>
        <taxon>Vibrio</taxon>
    </lineage>
</organism>
<proteinExistence type="inferred from homology"/>
<dbReference type="PANTHER" id="PTHR30537:SF5">
    <property type="entry name" value="HTH-TYPE TRANSCRIPTIONAL ACTIVATOR TTDR-RELATED"/>
    <property type="match status" value="1"/>
</dbReference>
<reference evidence="6 7" key="1">
    <citation type="submission" date="2019-10" db="EMBL/GenBank/DDBJ databases">
        <title>Vibrio sp. nov. isolated from a shrimp pond.</title>
        <authorList>
            <person name="Gomez-Gil B."/>
            <person name="Enciso-Ibarra J."/>
            <person name="Enciso-Ibarra K."/>
            <person name="Bolan-Mejia C."/>
        </authorList>
    </citation>
    <scope>NUCLEOTIDE SEQUENCE [LARGE SCALE GENOMIC DNA]</scope>
    <source>
        <strain evidence="6 7">CAIM 722</strain>
    </source>
</reference>
<dbReference type="AlphaFoldDB" id="A0A7X4LME0"/>
<accession>A0A7X4LME0</accession>
<comment type="caution">
    <text evidence="6">The sequence shown here is derived from an EMBL/GenBank/DDBJ whole genome shotgun (WGS) entry which is preliminary data.</text>
</comment>
<comment type="similarity">
    <text evidence="1">Belongs to the LysR transcriptional regulatory family.</text>
</comment>
<evidence type="ECO:0000256" key="2">
    <source>
        <dbReference type="ARBA" id="ARBA00023015"/>
    </source>
</evidence>
<dbReference type="PROSITE" id="PS50931">
    <property type="entry name" value="HTH_LYSR"/>
    <property type="match status" value="1"/>
</dbReference>
<dbReference type="InterPro" id="IPR005119">
    <property type="entry name" value="LysR_subst-bd"/>
</dbReference>
<evidence type="ECO:0000313" key="7">
    <source>
        <dbReference type="Proteomes" id="UP000462621"/>
    </source>
</evidence>
<dbReference type="CDD" id="cd08422">
    <property type="entry name" value="PBP2_CrgA_like"/>
    <property type="match status" value="1"/>
</dbReference>
<dbReference type="Gene3D" id="1.10.10.10">
    <property type="entry name" value="Winged helix-like DNA-binding domain superfamily/Winged helix DNA-binding domain"/>
    <property type="match status" value="1"/>
</dbReference>
<dbReference type="SUPFAM" id="SSF53850">
    <property type="entry name" value="Periplasmic binding protein-like II"/>
    <property type="match status" value="1"/>
</dbReference>
<protein>
    <submittedName>
        <fullName evidence="6">LysR family transcriptional regulator</fullName>
    </submittedName>
</protein>
<keyword evidence="7" id="KW-1185">Reference proteome</keyword>
<dbReference type="InterPro" id="IPR000847">
    <property type="entry name" value="LysR_HTH_N"/>
</dbReference>
<dbReference type="GO" id="GO:0006351">
    <property type="term" value="P:DNA-templated transcription"/>
    <property type="evidence" value="ECO:0007669"/>
    <property type="project" value="TreeGrafter"/>
</dbReference>
<evidence type="ECO:0000256" key="1">
    <source>
        <dbReference type="ARBA" id="ARBA00009437"/>
    </source>
</evidence>
<sequence length="292" mass="32696">MNFMKSVSAFALTVEKGNFTNAAKELDITPSMLSRQIRELEAYLDCKLINRTTRKQGLTAAGECYYRYCTQLLATAEQAKKAVHQLNDSVVGHLRLSAPIAYGNRILAPIVADFIKQYPAVSIEMNLSDHRVDLVEDNYQIAIRIGDVVDEGVVALPLPPYRMLLAASPEYLESHPIPENPQDLLQHNCISFSQWRSNKYWTLKNANETHQLEITPTLLCNTGESIRQAALSGAGIVLNSEVMLDRDIQTGRLIQILPNFTIASHTMHILRCQTTPVPPVIDMFIKHVLKAV</sequence>
<dbReference type="InterPro" id="IPR036388">
    <property type="entry name" value="WH-like_DNA-bd_sf"/>
</dbReference>
<name>A0A7X4LME0_9VIBR</name>
<dbReference type="SUPFAM" id="SSF46785">
    <property type="entry name" value="Winged helix' DNA-binding domain"/>
    <property type="match status" value="1"/>
</dbReference>
<dbReference type="FunFam" id="1.10.10.10:FF:000001">
    <property type="entry name" value="LysR family transcriptional regulator"/>
    <property type="match status" value="1"/>
</dbReference>
<evidence type="ECO:0000256" key="4">
    <source>
        <dbReference type="ARBA" id="ARBA00023163"/>
    </source>
</evidence>
<dbReference type="EMBL" id="WEKT01000026">
    <property type="protein sequence ID" value="MZI94302.1"/>
    <property type="molecule type" value="Genomic_DNA"/>
</dbReference>
<evidence type="ECO:0000259" key="5">
    <source>
        <dbReference type="PROSITE" id="PS50931"/>
    </source>
</evidence>
<dbReference type="GO" id="GO:0043565">
    <property type="term" value="F:sequence-specific DNA binding"/>
    <property type="evidence" value="ECO:0007669"/>
    <property type="project" value="TreeGrafter"/>
</dbReference>
<dbReference type="InterPro" id="IPR058163">
    <property type="entry name" value="LysR-type_TF_proteobact-type"/>
</dbReference>
<dbReference type="GO" id="GO:0003700">
    <property type="term" value="F:DNA-binding transcription factor activity"/>
    <property type="evidence" value="ECO:0007669"/>
    <property type="project" value="InterPro"/>
</dbReference>
<dbReference type="InterPro" id="IPR036390">
    <property type="entry name" value="WH_DNA-bd_sf"/>
</dbReference>
<dbReference type="Pfam" id="PF00126">
    <property type="entry name" value="HTH_1"/>
    <property type="match status" value="1"/>
</dbReference>
<keyword evidence="4" id="KW-0804">Transcription</keyword>
<evidence type="ECO:0000256" key="3">
    <source>
        <dbReference type="ARBA" id="ARBA00023125"/>
    </source>
</evidence>